<dbReference type="InterPro" id="IPR008480">
    <property type="entry name" value="DUF761_pln"/>
</dbReference>
<evidence type="ECO:0000313" key="2">
    <source>
        <dbReference type="Proteomes" id="UP001179952"/>
    </source>
</evidence>
<dbReference type="AlphaFoldDB" id="A0AAV9A9D7"/>
<comment type="caution">
    <text evidence="1">The sequence shown here is derived from an EMBL/GenBank/DDBJ whole genome shotgun (WGS) entry which is preliminary data.</text>
</comment>
<dbReference type="EMBL" id="JAUJYN010000011">
    <property type="protein sequence ID" value="KAK1260837.1"/>
    <property type="molecule type" value="Genomic_DNA"/>
</dbReference>
<protein>
    <submittedName>
        <fullName evidence="1">Uncharacterized protein</fullName>
    </submittedName>
</protein>
<sequence>MPRLNLKKKLQPAKKAWRGLAAAIRRLKRSRPIKRTATHLQRALSSLTGRPYQSPKSHRFKYTYYPSVHSTPKFVIRSRKHRKHRLRSFKPVYVDDLFSKPSASTLHVELFEEEKVKDGLGCSSSSSSSSSSVTAAAAEDVEAEGGVVALEGVDLRAEQFIASFREEMRLQRQRSFGEYKEMLARGV</sequence>
<reference evidence="1" key="1">
    <citation type="journal article" date="2023" name="Nat. Commun.">
        <title>Diploid and tetraploid genomes of Acorus and the evolution of monocots.</title>
        <authorList>
            <person name="Ma L."/>
            <person name="Liu K.W."/>
            <person name="Li Z."/>
            <person name="Hsiao Y.Y."/>
            <person name="Qi Y."/>
            <person name="Fu T."/>
            <person name="Tang G.D."/>
            <person name="Zhang D."/>
            <person name="Sun W.H."/>
            <person name="Liu D.K."/>
            <person name="Li Y."/>
            <person name="Chen G.Z."/>
            <person name="Liu X.D."/>
            <person name="Liao X.Y."/>
            <person name="Jiang Y.T."/>
            <person name="Yu X."/>
            <person name="Hao Y."/>
            <person name="Huang J."/>
            <person name="Zhao X.W."/>
            <person name="Ke S."/>
            <person name="Chen Y.Y."/>
            <person name="Wu W.L."/>
            <person name="Hsu J.L."/>
            <person name="Lin Y.F."/>
            <person name="Huang M.D."/>
            <person name="Li C.Y."/>
            <person name="Huang L."/>
            <person name="Wang Z.W."/>
            <person name="Zhao X."/>
            <person name="Zhong W.Y."/>
            <person name="Peng D.H."/>
            <person name="Ahmad S."/>
            <person name="Lan S."/>
            <person name="Zhang J.S."/>
            <person name="Tsai W.C."/>
            <person name="Van de Peer Y."/>
            <person name="Liu Z.J."/>
        </authorList>
    </citation>
    <scope>NUCLEOTIDE SEQUENCE</scope>
    <source>
        <strain evidence="1">SCP</strain>
    </source>
</reference>
<evidence type="ECO:0000313" key="1">
    <source>
        <dbReference type="EMBL" id="KAK1260837.1"/>
    </source>
</evidence>
<dbReference type="PANTHER" id="PTHR33265">
    <property type="entry name" value="AVR9/CF-9 RAPIDLY ELICITED PROTEIN-RELATED"/>
    <property type="match status" value="1"/>
</dbReference>
<keyword evidence="2" id="KW-1185">Reference proteome</keyword>
<gene>
    <name evidence="1" type="ORF">QJS04_geneDACA002400</name>
</gene>
<name>A0AAV9A9D7_ACOGR</name>
<dbReference type="Proteomes" id="UP001179952">
    <property type="component" value="Unassembled WGS sequence"/>
</dbReference>
<dbReference type="Pfam" id="PF05553">
    <property type="entry name" value="DUF761"/>
    <property type="match status" value="1"/>
</dbReference>
<accession>A0AAV9A9D7</accession>
<organism evidence="1 2">
    <name type="scientific">Acorus gramineus</name>
    <name type="common">Dwarf sweet flag</name>
    <dbReference type="NCBI Taxonomy" id="55184"/>
    <lineage>
        <taxon>Eukaryota</taxon>
        <taxon>Viridiplantae</taxon>
        <taxon>Streptophyta</taxon>
        <taxon>Embryophyta</taxon>
        <taxon>Tracheophyta</taxon>
        <taxon>Spermatophyta</taxon>
        <taxon>Magnoliopsida</taxon>
        <taxon>Liliopsida</taxon>
        <taxon>Acoraceae</taxon>
        <taxon>Acorus</taxon>
    </lineage>
</organism>
<proteinExistence type="predicted"/>
<reference evidence="1" key="2">
    <citation type="submission" date="2023-06" db="EMBL/GenBank/DDBJ databases">
        <authorList>
            <person name="Ma L."/>
            <person name="Liu K.-W."/>
            <person name="Li Z."/>
            <person name="Hsiao Y.-Y."/>
            <person name="Qi Y."/>
            <person name="Fu T."/>
            <person name="Tang G."/>
            <person name="Zhang D."/>
            <person name="Sun W.-H."/>
            <person name="Liu D.-K."/>
            <person name="Li Y."/>
            <person name="Chen G.-Z."/>
            <person name="Liu X.-D."/>
            <person name="Liao X.-Y."/>
            <person name="Jiang Y.-T."/>
            <person name="Yu X."/>
            <person name="Hao Y."/>
            <person name="Huang J."/>
            <person name="Zhao X.-W."/>
            <person name="Ke S."/>
            <person name="Chen Y.-Y."/>
            <person name="Wu W.-L."/>
            <person name="Hsu J.-L."/>
            <person name="Lin Y.-F."/>
            <person name="Huang M.-D."/>
            <person name="Li C.-Y."/>
            <person name="Huang L."/>
            <person name="Wang Z.-W."/>
            <person name="Zhao X."/>
            <person name="Zhong W.-Y."/>
            <person name="Peng D.-H."/>
            <person name="Ahmad S."/>
            <person name="Lan S."/>
            <person name="Zhang J.-S."/>
            <person name="Tsai W.-C."/>
            <person name="Van De Peer Y."/>
            <person name="Liu Z.-J."/>
        </authorList>
    </citation>
    <scope>NUCLEOTIDE SEQUENCE</scope>
    <source>
        <strain evidence="1">SCP</strain>
        <tissue evidence="1">Leaves</tissue>
    </source>
</reference>